<dbReference type="PROSITE" id="PS51384">
    <property type="entry name" value="FAD_FR"/>
    <property type="match status" value="1"/>
</dbReference>
<dbReference type="AlphaFoldDB" id="A0A6N7W6K6"/>
<dbReference type="RefSeq" id="WP_154545894.1">
    <property type="nucleotide sequence ID" value="NZ_VULO01000011.1"/>
</dbReference>
<dbReference type="PANTHER" id="PTHR30157">
    <property type="entry name" value="FERRIC REDUCTASE, NADPH-DEPENDENT"/>
    <property type="match status" value="1"/>
</dbReference>
<protein>
    <submittedName>
        <fullName evidence="2">Siderophore-interacting protein</fullName>
    </submittedName>
</protein>
<dbReference type="EMBL" id="VULO01000011">
    <property type="protein sequence ID" value="MSS85021.1"/>
    <property type="molecule type" value="Genomic_DNA"/>
</dbReference>
<dbReference type="InterPro" id="IPR017927">
    <property type="entry name" value="FAD-bd_FR_type"/>
</dbReference>
<comment type="caution">
    <text evidence="2">The sequence shown here is derived from an EMBL/GenBank/DDBJ whole genome shotgun (WGS) entry which is preliminary data.</text>
</comment>
<gene>
    <name evidence="2" type="ORF">FYJ24_09650</name>
</gene>
<name>A0A6N7W6K6_9ACTO</name>
<dbReference type="InterPro" id="IPR017938">
    <property type="entry name" value="Riboflavin_synthase-like_b-brl"/>
</dbReference>
<dbReference type="GO" id="GO:0016491">
    <property type="term" value="F:oxidoreductase activity"/>
    <property type="evidence" value="ECO:0007669"/>
    <property type="project" value="InterPro"/>
</dbReference>
<dbReference type="Gene3D" id="2.40.30.10">
    <property type="entry name" value="Translation factors"/>
    <property type="match status" value="1"/>
</dbReference>
<keyword evidence="3" id="KW-1185">Reference proteome</keyword>
<feature type="domain" description="FAD-binding FR-type" evidence="1">
    <location>
        <begin position="19"/>
        <end position="142"/>
    </location>
</feature>
<sequence>MGISDAGVRPKAQLERWSVRIRQLVLLRRECVTPKMIRVTLGGPEHVGFESHIADEHVKLLFPDPPEDHTRIPTQNGDRLSWLKPLVPSRDYTVHRYDSNTGEVDIDIVVHEGGVGSTWAVEAPLGEANWVAGPPRGIRIPDAFPGRCILAMRQLFRQLRADEKRFQRTYVGLCW</sequence>
<dbReference type="Pfam" id="PF08021">
    <property type="entry name" value="FAD_binding_9"/>
    <property type="match status" value="1"/>
</dbReference>
<reference evidence="2 3" key="1">
    <citation type="submission" date="2019-08" db="EMBL/GenBank/DDBJ databases">
        <title>In-depth cultivation of the pig gut microbiome towards novel bacterial diversity and tailored functional studies.</title>
        <authorList>
            <person name="Wylensek D."/>
            <person name="Hitch T.C.A."/>
            <person name="Clavel T."/>
        </authorList>
    </citation>
    <scope>NUCLEOTIDE SEQUENCE [LARGE SCALE GENOMIC DNA]</scope>
    <source>
        <strain evidence="2 3">WB03_NA08</strain>
    </source>
</reference>
<evidence type="ECO:0000313" key="2">
    <source>
        <dbReference type="EMBL" id="MSS85021.1"/>
    </source>
</evidence>
<dbReference type="CDD" id="cd06193">
    <property type="entry name" value="siderophore_interacting"/>
    <property type="match status" value="1"/>
</dbReference>
<dbReference type="PANTHER" id="PTHR30157:SF0">
    <property type="entry name" value="NADPH-DEPENDENT FERRIC-CHELATE REDUCTASE"/>
    <property type="match status" value="1"/>
</dbReference>
<accession>A0A6N7W6K6</accession>
<evidence type="ECO:0000259" key="1">
    <source>
        <dbReference type="PROSITE" id="PS51384"/>
    </source>
</evidence>
<dbReference type="InterPro" id="IPR039374">
    <property type="entry name" value="SIP_fam"/>
</dbReference>
<organism evidence="2 3">
    <name type="scientific">Scrofimicrobium canadense</name>
    <dbReference type="NCBI Taxonomy" id="2652290"/>
    <lineage>
        <taxon>Bacteria</taxon>
        <taxon>Bacillati</taxon>
        <taxon>Actinomycetota</taxon>
        <taxon>Actinomycetes</taxon>
        <taxon>Actinomycetales</taxon>
        <taxon>Actinomycetaceae</taxon>
        <taxon>Scrofimicrobium</taxon>
    </lineage>
</organism>
<evidence type="ECO:0000313" key="3">
    <source>
        <dbReference type="Proteomes" id="UP000470875"/>
    </source>
</evidence>
<dbReference type="InterPro" id="IPR013113">
    <property type="entry name" value="SIP_FAD-bd"/>
</dbReference>
<dbReference type="SUPFAM" id="SSF63380">
    <property type="entry name" value="Riboflavin synthase domain-like"/>
    <property type="match status" value="1"/>
</dbReference>
<proteinExistence type="predicted"/>
<dbReference type="Proteomes" id="UP000470875">
    <property type="component" value="Unassembled WGS sequence"/>
</dbReference>